<protein>
    <submittedName>
        <fullName evidence="1">Uncharacterized protein</fullName>
    </submittedName>
</protein>
<name>A0AAQ3P4Y9_VIGMU</name>
<dbReference type="Proteomes" id="UP001374535">
    <property type="component" value="Chromosome 2"/>
</dbReference>
<sequence length="160" mass="18524">MEHSTRNKYTLRNDVYIKKRISIPFSWESKPGLSKVTYQKNELRCSNIVLKPPPCSSSRTAHNKQIPVDAPNFTFCAVQSSSMRNRLLRLESQTEDPFLEAYKKCTQTPELSFMRKQPCKHSKSSASRPNIIKYMDIFSCKFSTDVISTVQFHFKGFESN</sequence>
<dbReference type="AlphaFoldDB" id="A0AAQ3P4Y9"/>
<reference evidence="1 2" key="1">
    <citation type="journal article" date="2023" name="Life. Sci Alliance">
        <title>Evolutionary insights into 3D genome organization and epigenetic landscape of Vigna mungo.</title>
        <authorList>
            <person name="Junaid A."/>
            <person name="Singh B."/>
            <person name="Bhatia S."/>
        </authorList>
    </citation>
    <scope>NUCLEOTIDE SEQUENCE [LARGE SCALE GENOMIC DNA]</scope>
    <source>
        <strain evidence="1">Urdbean</strain>
    </source>
</reference>
<dbReference type="PANTHER" id="PTHR33696">
    <property type="entry name" value="T22J18.15-RELATED"/>
    <property type="match status" value="1"/>
</dbReference>
<keyword evidence="2" id="KW-1185">Reference proteome</keyword>
<organism evidence="1 2">
    <name type="scientific">Vigna mungo</name>
    <name type="common">Black gram</name>
    <name type="synonym">Phaseolus mungo</name>
    <dbReference type="NCBI Taxonomy" id="3915"/>
    <lineage>
        <taxon>Eukaryota</taxon>
        <taxon>Viridiplantae</taxon>
        <taxon>Streptophyta</taxon>
        <taxon>Embryophyta</taxon>
        <taxon>Tracheophyta</taxon>
        <taxon>Spermatophyta</taxon>
        <taxon>Magnoliopsida</taxon>
        <taxon>eudicotyledons</taxon>
        <taxon>Gunneridae</taxon>
        <taxon>Pentapetalae</taxon>
        <taxon>rosids</taxon>
        <taxon>fabids</taxon>
        <taxon>Fabales</taxon>
        <taxon>Fabaceae</taxon>
        <taxon>Papilionoideae</taxon>
        <taxon>50 kb inversion clade</taxon>
        <taxon>NPAAA clade</taxon>
        <taxon>indigoferoid/millettioid clade</taxon>
        <taxon>Phaseoleae</taxon>
        <taxon>Vigna</taxon>
    </lineage>
</organism>
<evidence type="ECO:0000313" key="1">
    <source>
        <dbReference type="EMBL" id="WVZ20757.1"/>
    </source>
</evidence>
<accession>A0AAQ3P4Y9</accession>
<dbReference type="PANTHER" id="PTHR33696:SF23">
    <property type="entry name" value="OS03G0674900 PROTEIN"/>
    <property type="match status" value="1"/>
</dbReference>
<gene>
    <name evidence="1" type="ORF">V8G54_008079</name>
</gene>
<proteinExistence type="predicted"/>
<dbReference type="EMBL" id="CP144699">
    <property type="protein sequence ID" value="WVZ20757.1"/>
    <property type="molecule type" value="Genomic_DNA"/>
</dbReference>
<evidence type="ECO:0000313" key="2">
    <source>
        <dbReference type="Proteomes" id="UP001374535"/>
    </source>
</evidence>